<sequence>MQKEAQNSYQLAIIGGGAAGLAAGLYAGRYGLKTVLFEGPLPGGQTTTAALIENYPGILKVDGAALIQTMRQQAVAAGATLVTTTITEVEREPDELFKLTDGQARTSLAKTLIIASGTERRHLGLANEAALVGKGVSYCATCDGPLFKNKSVAIVGGGDAAVKSAIDLAGLVKRLYLIYREPELQAEAINLQALQQRPNIEYLAENQVSELIGQERLRGVKLAKIPNNWPSNILELDGLFIEIGADPNLEPYTKLDLSLDSAGRIEVTKAMATSVPGVFAAGDIANGSLDFWQDITAAAGGATAATAAWHYLNQHAHRCQHGYSLRKSQ</sequence>
<dbReference type="PANTHER" id="PTHR48105">
    <property type="entry name" value="THIOREDOXIN REDUCTASE 1-RELATED-RELATED"/>
    <property type="match status" value="1"/>
</dbReference>
<gene>
    <name evidence="7" type="ORF">CEO22_9</name>
</gene>
<feature type="domain" description="FAD/NAD(P)-binding" evidence="6">
    <location>
        <begin position="9"/>
        <end position="293"/>
    </location>
</feature>
<dbReference type="SUPFAM" id="SSF51905">
    <property type="entry name" value="FAD/NAD(P)-binding domain"/>
    <property type="match status" value="2"/>
</dbReference>
<evidence type="ECO:0000256" key="3">
    <source>
        <dbReference type="ARBA" id="ARBA00023002"/>
    </source>
</evidence>
<dbReference type="InterPro" id="IPR036188">
    <property type="entry name" value="FAD/NAD-bd_sf"/>
</dbReference>
<comment type="caution">
    <text evidence="7">The sequence shown here is derived from an EMBL/GenBank/DDBJ whole genome shotgun (WGS) entry which is preliminary data.</text>
</comment>
<dbReference type="PRINTS" id="PR00368">
    <property type="entry name" value="FADPNR"/>
</dbReference>
<protein>
    <submittedName>
        <fullName evidence="7">Thioredoxin reductase (NADPH)</fullName>
    </submittedName>
</protein>
<keyword evidence="5" id="KW-0676">Redox-active center</keyword>
<keyword evidence="1" id="KW-0285">Flavoprotein</keyword>
<proteinExistence type="predicted"/>
<dbReference type="Pfam" id="PF07992">
    <property type="entry name" value="Pyr_redox_2"/>
    <property type="match status" value="1"/>
</dbReference>
<dbReference type="InterPro" id="IPR008255">
    <property type="entry name" value="Pyr_nucl-diS_OxRdtase_2_AS"/>
</dbReference>
<evidence type="ECO:0000256" key="2">
    <source>
        <dbReference type="ARBA" id="ARBA00022827"/>
    </source>
</evidence>
<evidence type="ECO:0000256" key="5">
    <source>
        <dbReference type="ARBA" id="ARBA00023284"/>
    </source>
</evidence>
<dbReference type="EMBL" id="VMFD01000001">
    <property type="protein sequence ID" value="TSC66603.1"/>
    <property type="molecule type" value="Genomic_DNA"/>
</dbReference>
<dbReference type="AlphaFoldDB" id="A0A554JDY9"/>
<dbReference type="PROSITE" id="PS00573">
    <property type="entry name" value="PYRIDINE_REDOX_2"/>
    <property type="match status" value="1"/>
</dbReference>
<evidence type="ECO:0000313" key="8">
    <source>
        <dbReference type="Proteomes" id="UP000316253"/>
    </source>
</evidence>
<dbReference type="InterPro" id="IPR050097">
    <property type="entry name" value="Ferredoxin-NADP_redctase_2"/>
</dbReference>
<keyword evidence="2" id="KW-0274">FAD</keyword>
<evidence type="ECO:0000256" key="4">
    <source>
        <dbReference type="ARBA" id="ARBA00023157"/>
    </source>
</evidence>
<dbReference type="InterPro" id="IPR023753">
    <property type="entry name" value="FAD/NAD-binding_dom"/>
</dbReference>
<name>A0A554JDY9_9BACT</name>
<evidence type="ECO:0000313" key="7">
    <source>
        <dbReference type="EMBL" id="TSC66603.1"/>
    </source>
</evidence>
<reference evidence="7 8" key="1">
    <citation type="submission" date="2017-08" db="EMBL/GenBank/DDBJ databases">
        <title>Mechanisms for carbon and nitrogen cycling indicate functional differentiation within the Candidate Phyla Radiation.</title>
        <authorList>
            <person name="Danczak R.E."/>
            <person name="Johnston M.D."/>
            <person name="Kenah C."/>
            <person name="Slattery M."/>
            <person name="Wrighton K.C."/>
            <person name="Wilkins M.J."/>
        </authorList>
    </citation>
    <scope>NUCLEOTIDE SEQUENCE [LARGE SCALE GENOMIC DNA]</scope>
    <source>
        <strain evidence="7">Gr01-1014_85</strain>
    </source>
</reference>
<dbReference type="GO" id="GO:0016668">
    <property type="term" value="F:oxidoreductase activity, acting on a sulfur group of donors, NAD(P) as acceptor"/>
    <property type="evidence" value="ECO:0007669"/>
    <property type="project" value="UniProtKB-ARBA"/>
</dbReference>
<organism evidence="7 8">
    <name type="scientific">Candidatus Berkelbacteria bacterium Gr01-1014_85</name>
    <dbReference type="NCBI Taxonomy" id="2017150"/>
    <lineage>
        <taxon>Bacteria</taxon>
        <taxon>Candidatus Berkelbacteria</taxon>
    </lineage>
</organism>
<evidence type="ECO:0000259" key="6">
    <source>
        <dbReference type="Pfam" id="PF07992"/>
    </source>
</evidence>
<dbReference type="Proteomes" id="UP000316253">
    <property type="component" value="Unassembled WGS sequence"/>
</dbReference>
<accession>A0A554JDY9</accession>
<keyword evidence="3" id="KW-0560">Oxidoreductase</keyword>
<dbReference type="Gene3D" id="3.50.50.60">
    <property type="entry name" value="FAD/NAD(P)-binding domain"/>
    <property type="match status" value="2"/>
</dbReference>
<evidence type="ECO:0000256" key="1">
    <source>
        <dbReference type="ARBA" id="ARBA00022630"/>
    </source>
</evidence>
<dbReference type="PRINTS" id="PR00469">
    <property type="entry name" value="PNDRDTASEII"/>
</dbReference>
<keyword evidence="4" id="KW-1015">Disulfide bond</keyword>